<comment type="caution">
    <text evidence="2">The sequence shown here is derived from an EMBL/GenBank/DDBJ whole genome shotgun (WGS) entry which is preliminary data.</text>
</comment>
<dbReference type="OrthoDB" id="9891279at2"/>
<dbReference type="Proteomes" id="UP000292855">
    <property type="component" value="Unassembled WGS sequence"/>
</dbReference>
<evidence type="ECO:0000256" key="1">
    <source>
        <dbReference type="SAM" id="SignalP"/>
    </source>
</evidence>
<reference evidence="2 3" key="1">
    <citation type="submission" date="2019-02" db="EMBL/GenBank/DDBJ databases">
        <authorList>
            <person name="Li Y."/>
        </authorList>
    </citation>
    <scope>NUCLEOTIDE SEQUENCE [LARGE SCALE GENOMIC DNA]</scope>
    <source>
        <strain evidence="2 3">30C10-4-7</strain>
    </source>
</reference>
<feature type="chain" id="PRO_5021000550" description="DUF5103 domain-containing protein" evidence="1">
    <location>
        <begin position="24"/>
        <end position="188"/>
    </location>
</feature>
<dbReference type="EMBL" id="SGIT01000004">
    <property type="protein sequence ID" value="RZF58358.1"/>
    <property type="molecule type" value="Genomic_DNA"/>
</dbReference>
<keyword evidence="3" id="KW-1185">Reference proteome</keyword>
<protein>
    <recommendedName>
        <fullName evidence="4">DUF5103 domain-containing protein</fullName>
    </recommendedName>
</protein>
<sequence>MKITKSISLLILSIFCITYHTQAQSIKGIDYNNPSLDFFTTDPADTILLFNMNSVDLSALKYTFNEEEGTFETMLPFIVDRPVGSSQIFWFFKYIPEERKDFSWMIYESNNTDVGICRSFRYMKSAEGGYNVLQGQDQLTVAIQPGRYLLKIVVNDIPDTENIVYLRTGITSKLFYYGLRSGFYLGRL</sequence>
<evidence type="ECO:0008006" key="4">
    <source>
        <dbReference type="Google" id="ProtNLM"/>
    </source>
</evidence>
<feature type="signal peptide" evidence="1">
    <location>
        <begin position="1"/>
        <end position="23"/>
    </location>
</feature>
<dbReference type="AlphaFoldDB" id="A0A4V2DBL0"/>
<keyword evidence="1" id="KW-0732">Signal</keyword>
<proteinExistence type="predicted"/>
<accession>A0A4V2DBL0</accession>
<name>A0A4V2DBL0_9SPHI</name>
<gene>
    <name evidence="2" type="ORF">EWE74_17235</name>
</gene>
<organism evidence="2 3">
    <name type="scientific">Sphingobacterium corticibacterium</name>
    <dbReference type="NCBI Taxonomy" id="2484746"/>
    <lineage>
        <taxon>Bacteria</taxon>
        <taxon>Pseudomonadati</taxon>
        <taxon>Bacteroidota</taxon>
        <taxon>Sphingobacteriia</taxon>
        <taxon>Sphingobacteriales</taxon>
        <taxon>Sphingobacteriaceae</taxon>
        <taxon>Sphingobacterium</taxon>
    </lineage>
</organism>
<evidence type="ECO:0000313" key="3">
    <source>
        <dbReference type="Proteomes" id="UP000292855"/>
    </source>
</evidence>
<dbReference type="RefSeq" id="WP_130142908.1">
    <property type="nucleotide sequence ID" value="NZ_SGIT01000004.1"/>
</dbReference>
<evidence type="ECO:0000313" key="2">
    <source>
        <dbReference type="EMBL" id="RZF58358.1"/>
    </source>
</evidence>